<name>A0A923PRD9_9BACT</name>
<proteinExistence type="predicted"/>
<feature type="chain" id="PRO_5038008542" evidence="1">
    <location>
        <begin position="20"/>
        <end position="297"/>
    </location>
</feature>
<evidence type="ECO:0000313" key="3">
    <source>
        <dbReference type="Proteomes" id="UP000650081"/>
    </source>
</evidence>
<organism evidence="2 3">
    <name type="scientific">Neolewinella lacunae</name>
    <dbReference type="NCBI Taxonomy" id="1517758"/>
    <lineage>
        <taxon>Bacteria</taxon>
        <taxon>Pseudomonadati</taxon>
        <taxon>Bacteroidota</taxon>
        <taxon>Saprospiria</taxon>
        <taxon>Saprospirales</taxon>
        <taxon>Lewinellaceae</taxon>
        <taxon>Neolewinella</taxon>
    </lineage>
</organism>
<evidence type="ECO:0000256" key="1">
    <source>
        <dbReference type="SAM" id="SignalP"/>
    </source>
</evidence>
<accession>A0A923PRD9</accession>
<reference evidence="2" key="1">
    <citation type="submission" date="2020-08" db="EMBL/GenBank/DDBJ databases">
        <title>Lewinella bacteria from marine environments.</title>
        <authorList>
            <person name="Zhong Y."/>
        </authorList>
    </citation>
    <scope>NUCLEOTIDE SEQUENCE</scope>
    <source>
        <strain evidence="2">KCTC 42187</strain>
    </source>
</reference>
<dbReference type="Proteomes" id="UP000650081">
    <property type="component" value="Unassembled WGS sequence"/>
</dbReference>
<dbReference type="RefSeq" id="WP_187467383.1">
    <property type="nucleotide sequence ID" value="NZ_JACSIT010000135.1"/>
</dbReference>
<gene>
    <name evidence="2" type="ORF">H9S92_14330</name>
</gene>
<keyword evidence="1" id="KW-0732">Signal</keyword>
<protein>
    <submittedName>
        <fullName evidence="2">Uncharacterized protein</fullName>
    </submittedName>
</protein>
<evidence type="ECO:0000313" key="2">
    <source>
        <dbReference type="EMBL" id="MBC6995347.1"/>
    </source>
</evidence>
<dbReference type="AlphaFoldDB" id="A0A923PRD9"/>
<dbReference type="EMBL" id="JACSIT010000135">
    <property type="protein sequence ID" value="MBC6995347.1"/>
    <property type="molecule type" value="Genomic_DNA"/>
</dbReference>
<feature type="signal peptide" evidence="1">
    <location>
        <begin position="1"/>
        <end position="19"/>
    </location>
</feature>
<sequence length="297" mass="33397">MKTTLLFALALVAQSTLFAQQWVDTTYHPSGEIHRLYFQRMVGNGDSIPISALFVRGLKEGDTVEPFPLTDSIQTFDTAGQRIPAATFIQPRGGRNALIEETQGKFTVIASKPQWSEVAPTQQFYARIGDTVSSTVVLAIPAEDQAKPTPKRSDKQRNIKTAQPLLLEEGKAFSADFQLEVEAGNQYQTLRYQFPSGQEQSFTFTTRGYHLQEADFQELAQLNDQHTLHLSGQTTLYLYLDSAEKLLTIHREGKVLEKIPVGRQLDAIDLRHLAQGNYLLDIVNLRTGEHRYHGLHL</sequence>
<keyword evidence="3" id="KW-1185">Reference proteome</keyword>
<comment type="caution">
    <text evidence="2">The sequence shown here is derived from an EMBL/GenBank/DDBJ whole genome shotgun (WGS) entry which is preliminary data.</text>
</comment>